<dbReference type="InterPro" id="IPR013783">
    <property type="entry name" value="Ig-like_fold"/>
</dbReference>
<gene>
    <name evidence="2" type="ORF">MNBD_CHLOROFLEXI01-4927</name>
</gene>
<evidence type="ECO:0000313" key="2">
    <source>
        <dbReference type="EMBL" id="VAW33363.1"/>
    </source>
</evidence>
<name>A0A3B0UYY5_9ZZZZ</name>
<dbReference type="EMBL" id="UOEU01000444">
    <property type="protein sequence ID" value="VAW33363.1"/>
    <property type="molecule type" value="Genomic_DNA"/>
</dbReference>
<accession>A0A3B0UYY5</accession>
<dbReference type="NCBIfam" id="NF012211">
    <property type="entry name" value="tand_rpt_95"/>
    <property type="match status" value="5"/>
</dbReference>
<dbReference type="Gene3D" id="2.60.40.2810">
    <property type="match status" value="5"/>
</dbReference>
<dbReference type="PANTHER" id="PTHR34720">
    <property type="entry name" value="MICROCYSTIN DEPENDENT PROTEIN"/>
    <property type="match status" value="1"/>
</dbReference>
<dbReference type="AlphaFoldDB" id="A0A3B0UYY5"/>
<organism evidence="2">
    <name type="scientific">hydrothermal vent metagenome</name>
    <dbReference type="NCBI Taxonomy" id="652676"/>
    <lineage>
        <taxon>unclassified sequences</taxon>
        <taxon>metagenomes</taxon>
        <taxon>ecological metagenomes</taxon>
    </lineage>
</organism>
<proteinExistence type="predicted"/>
<dbReference type="PANTHER" id="PTHR34720:SF9">
    <property type="entry name" value="BLR4714 PROTEIN"/>
    <property type="match status" value="1"/>
</dbReference>
<sequence>MKNSRITTKNSLHVFPIIKKVQKALLLLALALGYATVPIVKADLPPETYYQGIDTGVNGDDVGSAALPIGFNFTFFGNTFSQFYVSSNGYITFDNNGFFDYTNDDITDGSNPDNYIAPFWDDVTVYNGQDQYVYYRTIGTAPNRQLIVQFTNVGFWSDPTPLGTFFVILYEGSDNIQMQYRYLVGDNARAHGDEATVGLEGANGSVGTKYSYNTADSLASEQVILFTPNGANYDISTAPYNGVLLGAGATPSPDIPVQTAPLNGSTVSRTPTFTWGASANATSYELRIDNNSNMGSLELNPTGITGTSYTPPSQLAVDTFYWIVIARNADDASWSEQWTFTTSNNPPPPLPSVPLLTSPVQDEVDVSLSPTFSWQTASDADSYQLLVSEQSDLSSPVIDQSGIISPTTSFNATGLTSDTLYYWGVVASNVTGDTQSTTRSFTTLHVNTPPTAVDDSDSVVEDSGTTQIDVLANDTDPDSGDTLSISAVGATDNGGTAVSNAGQIDYTPALNFVGTEVFTYTISDGSSGNDTATVTVTVTDNPTNDPPTAVNDSDSVVEDSGTTQIDVLANDSDPDAGDTLSISAVGATDNGGTAVSNAGQIDYTPALNFVGTEVFTYTISDGNGGSNTATVTVSVSESPINDPPTAVDDSASVVEDSGTTSIGVLANDTDPDAGDTLSISAVGATDNGGTAVSNAGQIDYTPALNFVGTEVFTYTISDGNGGSNTATVTITVTDNPTNDLPTAVDDTDTVVEDSGTTQIDVLANDTDPDAGDTLSISAVGATDNGGTAVSNAGQIDYTPALNFVGTEVFTYTISDGNGGSDTATVTITVTDNPTNDPPTANDDSDTVVEDSGTTQIDVLANDTDPDAGDTVSISAVGATDNGGTAVSNSGQIDYTPATNFVGTEVFTYTISDGNGGSDTATVTITVTDNPTNDPPTAVDDSDTVVEDSGTTQIDILANDSDPDAGDTLSISAVGATNNGGTAVS</sequence>
<dbReference type="Gene3D" id="2.60.40.10">
    <property type="entry name" value="Immunoglobulins"/>
    <property type="match status" value="1"/>
</dbReference>
<dbReference type="InterPro" id="IPR036116">
    <property type="entry name" value="FN3_sf"/>
</dbReference>
<dbReference type="PROSITE" id="PS50853">
    <property type="entry name" value="FN3"/>
    <property type="match status" value="1"/>
</dbReference>
<feature type="domain" description="Fibronectin type-III" evidence="1">
    <location>
        <begin position="347"/>
        <end position="451"/>
    </location>
</feature>
<reference evidence="2" key="1">
    <citation type="submission" date="2018-06" db="EMBL/GenBank/DDBJ databases">
        <authorList>
            <person name="Zhirakovskaya E."/>
        </authorList>
    </citation>
    <scope>NUCLEOTIDE SEQUENCE</scope>
</reference>
<feature type="non-terminal residue" evidence="2">
    <location>
        <position position="984"/>
    </location>
</feature>
<dbReference type="SUPFAM" id="SSF49265">
    <property type="entry name" value="Fibronectin type III"/>
    <property type="match status" value="1"/>
</dbReference>
<dbReference type="Pfam" id="PF17963">
    <property type="entry name" value="Big_9"/>
    <property type="match status" value="6"/>
</dbReference>
<dbReference type="InterPro" id="IPR003961">
    <property type="entry name" value="FN3_dom"/>
</dbReference>
<evidence type="ECO:0000259" key="1">
    <source>
        <dbReference type="PROSITE" id="PS50853"/>
    </source>
</evidence>
<protein>
    <submittedName>
        <fullName evidence="2">T1SS secreted agglutinin (RTX)</fullName>
    </submittedName>
</protein>